<dbReference type="InterPro" id="IPR003593">
    <property type="entry name" value="AAA+_ATPase"/>
</dbReference>
<dbReference type="InterPro" id="IPR003439">
    <property type="entry name" value="ABC_transporter-like_ATP-bd"/>
</dbReference>
<dbReference type="SUPFAM" id="SSF52540">
    <property type="entry name" value="P-loop containing nucleoside triphosphate hydrolases"/>
    <property type="match status" value="1"/>
</dbReference>
<evidence type="ECO:0000313" key="9">
    <source>
        <dbReference type="EMBL" id="SJM30326.1"/>
    </source>
</evidence>
<dbReference type="GO" id="GO:0005524">
    <property type="term" value="F:ATP binding"/>
    <property type="evidence" value="ECO:0007669"/>
    <property type="project" value="UniProtKB-KW"/>
</dbReference>
<reference evidence="10" key="1">
    <citation type="submission" date="2016-12" db="EMBL/GenBank/DDBJ databases">
        <authorList>
            <person name="Brunel B."/>
        </authorList>
    </citation>
    <scope>NUCLEOTIDE SEQUENCE [LARGE SCALE GENOMIC DNA]</scope>
</reference>
<dbReference type="SMART" id="SM00382">
    <property type="entry name" value="AAA"/>
    <property type="match status" value="1"/>
</dbReference>
<dbReference type="GO" id="GO:0015833">
    <property type="term" value="P:peptide transport"/>
    <property type="evidence" value="ECO:0007669"/>
    <property type="project" value="InterPro"/>
</dbReference>
<protein>
    <submittedName>
        <fullName evidence="9">Oligopeptide transport ATP-binding protein AppD</fullName>
    </submittedName>
</protein>
<dbReference type="InterPro" id="IPR027417">
    <property type="entry name" value="P-loop_NTPase"/>
</dbReference>
<keyword evidence="5" id="KW-0547">Nucleotide-binding</keyword>
<dbReference type="PANTHER" id="PTHR43297">
    <property type="entry name" value="OLIGOPEPTIDE TRANSPORT ATP-BINDING PROTEIN APPD"/>
    <property type="match status" value="1"/>
</dbReference>
<keyword evidence="4" id="KW-1003">Cell membrane</keyword>
<dbReference type="InterPro" id="IPR013563">
    <property type="entry name" value="Oligopep_ABC_C"/>
</dbReference>
<name>A0A2P9AGW3_9HYPH</name>
<dbReference type="AlphaFoldDB" id="A0A2P9AGW3"/>
<evidence type="ECO:0000256" key="3">
    <source>
        <dbReference type="ARBA" id="ARBA00022448"/>
    </source>
</evidence>
<comment type="similarity">
    <text evidence="2">Belongs to the ABC transporter superfamily.</text>
</comment>
<dbReference type="Proteomes" id="UP000245698">
    <property type="component" value="Unassembled WGS sequence"/>
</dbReference>
<dbReference type="Gene3D" id="3.40.50.300">
    <property type="entry name" value="P-loop containing nucleotide triphosphate hydrolases"/>
    <property type="match status" value="1"/>
</dbReference>
<comment type="subcellular location">
    <subcellularLocation>
        <location evidence="1">Cell inner membrane</location>
        <topology evidence="1">Peripheral membrane protein</topology>
    </subcellularLocation>
</comment>
<dbReference type="RefSeq" id="WP_123147781.1">
    <property type="nucleotide sequence ID" value="NZ_FUIG01000019.1"/>
</dbReference>
<evidence type="ECO:0000259" key="8">
    <source>
        <dbReference type="PROSITE" id="PS50893"/>
    </source>
</evidence>
<dbReference type="Pfam" id="PF00005">
    <property type="entry name" value="ABC_tran"/>
    <property type="match status" value="1"/>
</dbReference>
<dbReference type="PROSITE" id="PS00211">
    <property type="entry name" value="ABC_TRANSPORTER_1"/>
    <property type="match status" value="1"/>
</dbReference>
<dbReference type="InterPro" id="IPR017871">
    <property type="entry name" value="ABC_transporter-like_CS"/>
</dbReference>
<evidence type="ECO:0000313" key="10">
    <source>
        <dbReference type="Proteomes" id="UP000245698"/>
    </source>
</evidence>
<sequence>MTETLLHASNVAIEIAGLELVSQVNLKVDKGGSVGIVGETGSGKSLTCRAFAGSLAVLGGRISRGTLSLAGRNVTSPRAHAEAGLYGRVVTLMPQNSMSALNPLMRIGTHLTETIKALDADGGIAPKVRATELLDRVGLREPERVLRQYAHQLSGGMRQRVMIALAIAGRPHLLIADEPTTALDVSVQKEILELLRRLNHEENMGLILVSHDLGVVKAATQSVAVMYGGMVVEHGTTETVLRHPRHPYTQALLRARPAIGRTERLIGIPGIPASPDAWPSGCRFAPRCPHALTQCNASVPALETLDAHHVVACCRVHELTTDDRVGASA</sequence>
<dbReference type="CDD" id="cd03257">
    <property type="entry name" value="ABC_NikE_OppD_transporters"/>
    <property type="match status" value="1"/>
</dbReference>
<proteinExistence type="inferred from homology"/>
<evidence type="ECO:0000256" key="7">
    <source>
        <dbReference type="ARBA" id="ARBA00023136"/>
    </source>
</evidence>
<evidence type="ECO:0000256" key="2">
    <source>
        <dbReference type="ARBA" id="ARBA00005417"/>
    </source>
</evidence>
<keyword evidence="7" id="KW-0472">Membrane</keyword>
<feature type="domain" description="ABC transporter" evidence="8">
    <location>
        <begin position="6"/>
        <end position="253"/>
    </location>
</feature>
<organism evidence="9 10">
    <name type="scientific">Mesorhizobium delmotii</name>
    <dbReference type="NCBI Taxonomy" id="1631247"/>
    <lineage>
        <taxon>Bacteria</taxon>
        <taxon>Pseudomonadati</taxon>
        <taxon>Pseudomonadota</taxon>
        <taxon>Alphaproteobacteria</taxon>
        <taxon>Hyphomicrobiales</taxon>
        <taxon>Phyllobacteriaceae</taxon>
        <taxon>Mesorhizobium</taxon>
    </lineage>
</organism>
<evidence type="ECO:0000256" key="5">
    <source>
        <dbReference type="ARBA" id="ARBA00022741"/>
    </source>
</evidence>
<evidence type="ECO:0000256" key="4">
    <source>
        <dbReference type="ARBA" id="ARBA00022475"/>
    </source>
</evidence>
<keyword evidence="6 9" id="KW-0067">ATP-binding</keyword>
<accession>A0A2P9AGW3</accession>
<dbReference type="GO" id="GO:0016887">
    <property type="term" value="F:ATP hydrolysis activity"/>
    <property type="evidence" value="ECO:0007669"/>
    <property type="project" value="InterPro"/>
</dbReference>
<dbReference type="EMBL" id="FUIG01000019">
    <property type="protein sequence ID" value="SJM30326.1"/>
    <property type="molecule type" value="Genomic_DNA"/>
</dbReference>
<dbReference type="PROSITE" id="PS50893">
    <property type="entry name" value="ABC_TRANSPORTER_2"/>
    <property type="match status" value="1"/>
</dbReference>
<evidence type="ECO:0000256" key="6">
    <source>
        <dbReference type="ARBA" id="ARBA00022840"/>
    </source>
</evidence>
<gene>
    <name evidence="9" type="primary">appD</name>
    <name evidence="9" type="ORF">BQ8482_130225</name>
</gene>
<dbReference type="PANTHER" id="PTHR43297:SF2">
    <property type="entry name" value="DIPEPTIDE TRANSPORT ATP-BINDING PROTEIN DPPD"/>
    <property type="match status" value="1"/>
</dbReference>
<dbReference type="InterPro" id="IPR050388">
    <property type="entry name" value="ABC_Ni/Peptide_Import"/>
</dbReference>
<evidence type="ECO:0000256" key="1">
    <source>
        <dbReference type="ARBA" id="ARBA00004417"/>
    </source>
</evidence>
<keyword evidence="10" id="KW-1185">Reference proteome</keyword>
<keyword evidence="3" id="KW-0813">Transport</keyword>
<dbReference type="NCBIfam" id="TIGR01727">
    <property type="entry name" value="oligo_HPY"/>
    <property type="match status" value="1"/>
</dbReference>
<dbReference type="GO" id="GO:0005886">
    <property type="term" value="C:plasma membrane"/>
    <property type="evidence" value="ECO:0007669"/>
    <property type="project" value="UniProtKB-SubCell"/>
</dbReference>
<dbReference type="Pfam" id="PF08352">
    <property type="entry name" value="oligo_HPY"/>
    <property type="match status" value="1"/>
</dbReference>